<dbReference type="AlphaFoldDB" id="K3YZ44"/>
<dbReference type="EnsemblPlants" id="KQL30495">
    <property type="protein sequence ID" value="KQL30495"/>
    <property type="gene ID" value="SETIT_019552mg"/>
</dbReference>
<dbReference type="Gramene" id="KQL30495">
    <property type="protein sequence ID" value="KQL30495"/>
    <property type="gene ID" value="SETIT_019552mg"/>
</dbReference>
<keyword evidence="2" id="KW-1185">Reference proteome</keyword>
<evidence type="ECO:0000313" key="1">
    <source>
        <dbReference type="EnsemblPlants" id="KQL30495"/>
    </source>
</evidence>
<evidence type="ECO:0000313" key="2">
    <source>
        <dbReference type="Proteomes" id="UP000004995"/>
    </source>
</evidence>
<dbReference type="Proteomes" id="UP000004995">
    <property type="component" value="Unassembled WGS sequence"/>
</dbReference>
<reference evidence="2" key="1">
    <citation type="journal article" date="2012" name="Nat. Biotechnol.">
        <title>Reference genome sequence of the model plant Setaria.</title>
        <authorList>
            <person name="Bennetzen J.L."/>
            <person name="Schmutz J."/>
            <person name="Wang H."/>
            <person name="Percifield R."/>
            <person name="Hawkins J."/>
            <person name="Pontaroli A.C."/>
            <person name="Estep M."/>
            <person name="Feng L."/>
            <person name="Vaughn J.N."/>
            <person name="Grimwood J."/>
            <person name="Jenkins J."/>
            <person name="Barry K."/>
            <person name="Lindquist E."/>
            <person name="Hellsten U."/>
            <person name="Deshpande S."/>
            <person name="Wang X."/>
            <person name="Wu X."/>
            <person name="Mitros T."/>
            <person name="Triplett J."/>
            <person name="Yang X."/>
            <person name="Ye C.Y."/>
            <person name="Mauro-Herrera M."/>
            <person name="Wang L."/>
            <person name="Li P."/>
            <person name="Sharma M."/>
            <person name="Sharma R."/>
            <person name="Ronald P.C."/>
            <person name="Panaud O."/>
            <person name="Kellogg E.A."/>
            <person name="Brutnell T.P."/>
            <person name="Doust A.N."/>
            <person name="Tuskan G.A."/>
            <person name="Rokhsar D."/>
            <person name="Devos K.M."/>
        </authorList>
    </citation>
    <scope>NUCLEOTIDE SEQUENCE [LARGE SCALE GENOMIC DNA]</scope>
    <source>
        <strain evidence="2">cv. Yugu1</strain>
    </source>
</reference>
<accession>K3YZ44</accession>
<name>K3YZ44_SETIT</name>
<protein>
    <submittedName>
        <fullName evidence="1">Uncharacterized protein</fullName>
    </submittedName>
</protein>
<reference evidence="1" key="2">
    <citation type="submission" date="2018-08" db="UniProtKB">
        <authorList>
            <consortium name="EnsemblPlants"/>
        </authorList>
    </citation>
    <scope>IDENTIFICATION</scope>
    <source>
        <strain evidence="1">Yugu1</strain>
    </source>
</reference>
<proteinExistence type="predicted"/>
<dbReference type="InParanoid" id="K3YZ44"/>
<dbReference type="HOGENOM" id="CLU_2390197_0_0_1"/>
<organism evidence="1 2">
    <name type="scientific">Setaria italica</name>
    <name type="common">Foxtail millet</name>
    <name type="synonym">Panicum italicum</name>
    <dbReference type="NCBI Taxonomy" id="4555"/>
    <lineage>
        <taxon>Eukaryota</taxon>
        <taxon>Viridiplantae</taxon>
        <taxon>Streptophyta</taxon>
        <taxon>Embryophyta</taxon>
        <taxon>Tracheophyta</taxon>
        <taxon>Spermatophyta</taxon>
        <taxon>Magnoliopsida</taxon>
        <taxon>Liliopsida</taxon>
        <taxon>Poales</taxon>
        <taxon>Poaceae</taxon>
        <taxon>PACMAD clade</taxon>
        <taxon>Panicoideae</taxon>
        <taxon>Panicodae</taxon>
        <taxon>Paniceae</taxon>
        <taxon>Cenchrinae</taxon>
        <taxon>Setaria</taxon>
    </lineage>
</organism>
<dbReference type="EMBL" id="AGNK02000434">
    <property type="status" value="NOT_ANNOTATED_CDS"/>
    <property type="molecule type" value="Genomic_DNA"/>
</dbReference>
<sequence>MTHACNDRCTSFPCRRDACDDRDYGFSHTSSVSKYFFTSRSCNKCAHELARSSLSWDSDQSCVWLNPLPEFVKLLAVHNFPEPQTKRFVVMPIV</sequence>